<reference evidence="2 3" key="1">
    <citation type="submission" date="2019-05" db="EMBL/GenBank/DDBJ databases">
        <title>Another draft genome of Portunus trituberculatus and its Hox gene families provides insights of decapod evolution.</title>
        <authorList>
            <person name="Jeong J.-H."/>
            <person name="Song I."/>
            <person name="Kim S."/>
            <person name="Choi T."/>
            <person name="Kim D."/>
            <person name="Ryu S."/>
            <person name="Kim W."/>
        </authorList>
    </citation>
    <scope>NUCLEOTIDE SEQUENCE [LARGE SCALE GENOMIC DNA]</scope>
    <source>
        <tissue evidence="2">Muscle</tissue>
    </source>
</reference>
<comment type="caution">
    <text evidence="2">The sequence shown here is derived from an EMBL/GenBank/DDBJ whole genome shotgun (WGS) entry which is preliminary data.</text>
</comment>
<dbReference type="AlphaFoldDB" id="A0A5B7IUA0"/>
<accession>A0A5B7IUA0</accession>
<evidence type="ECO:0000256" key="1">
    <source>
        <dbReference type="SAM" id="MobiDB-lite"/>
    </source>
</evidence>
<protein>
    <submittedName>
        <fullName evidence="2">Uncharacterized protein</fullName>
    </submittedName>
</protein>
<keyword evidence="3" id="KW-1185">Reference proteome</keyword>
<feature type="region of interest" description="Disordered" evidence="1">
    <location>
        <begin position="1"/>
        <end position="20"/>
    </location>
</feature>
<sequence length="67" mass="7652">MAFALSCHPRRAAPPISPPRTAIRLRQSPCIHRLHAPRSSITLPRRYTRKHVFTPEVVKEGSQQGER</sequence>
<dbReference type="EMBL" id="VSRR010079977">
    <property type="protein sequence ID" value="MPC89121.1"/>
    <property type="molecule type" value="Genomic_DNA"/>
</dbReference>
<evidence type="ECO:0000313" key="3">
    <source>
        <dbReference type="Proteomes" id="UP000324222"/>
    </source>
</evidence>
<gene>
    <name evidence="2" type="ORF">E2C01_084055</name>
</gene>
<name>A0A5B7IUA0_PORTR</name>
<proteinExistence type="predicted"/>
<dbReference type="Proteomes" id="UP000324222">
    <property type="component" value="Unassembled WGS sequence"/>
</dbReference>
<evidence type="ECO:0000313" key="2">
    <source>
        <dbReference type="EMBL" id="MPC89121.1"/>
    </source>
</evidence>
<organism evidence="2 3">
    <name type="scientific">Portunus trituberculatus</name>
    <name type="common">Swimming crab</name>
    <name type="synonym">Neptunus trituberculatus</name>
    <dbReference type="NCBI Taxonomy" id="210409"/>
    <lineage>
        <taxon>Eukaryota</taxon>
        <taxon>Metazoa</taxon>
        <taxon>Ecdysozoa</taxon>
        <taxon>Arthropoda</taxon>
        <taxon>Crustacea</taxon>
        <taxon>Multicrustacea</taxon>
        <taxon>Malacostraca</taxon>
        <taxon>Eumalacostraca</taxon>
        <taxon>Eucarida</taxon>
        <taxon>Decapoda</taxon>
        <taxon>Pleocyemata</taxon>
        <taxon>Brachyura</taxon>
        <taxon>Eubrachyura</taxon>
        <taxon>Portunoidea</taxon>
        <taxon>Portunidae</taxon>
        <taxon>Portuninae</taxon>
        <taxon>Portunus</taxon>
    </lineage>
</organism>